<keyword evidence="7 13" id="KW-0406">Ion transport</keyword>
<evidence type="ECO:0000256" key="5">
    <source>
        <dbReference type="ARBA" id="ARBA00022781"/>
    </source>
</evidence>
<evidence type="ECO:0000256" key="4">
    <source>
        <dbReference type="ARBA" id="ARBA00022692"/>
    </source>
</evidence>
<keyword evidence="4 13" id="KW-0812">Transmembrane</keyword>
<name>A0ABX6T7G3_9SPHN</name>
<keyword evidence="8 13" id="KW-0472">Membrane</keyword>
<evidence type="ECO:0000313" key="16">
    <source>
        <dbReference type="EMBL" id="QNP44877.1"/>
    </source>
</evidence>
<dbReference type="PANTHER" id="PTHR33445:SF1">
    <property type="entry name" value="ATP SYNTHASE SUBUNIT B"/>
    <property type="match status" value="1"/>
</dbReference>
<dbReference type="CDD" id="cd06503">
    <property type="entry name" value="ATP-synt_Fo_b"/>
    <property type="match status" value="1"/>
</dbReference>
<comment type="function">
    <text evidence="10 13">F(1)F(0) ATP synthase produces ATP from ADP in the presence of a proton or sodium gradient. F-type ATPases consist of two structural domains, F(1) containing the extramembraneous catalytic core and F(0) containing the membrane proton channel, linked together by a central stalk and a peripheral stalk. During catalysis, ATP synthesis in the catalytic domain of F(1) is coupled via a rotary mechanism of the central stalk subunits to proton translocation.</text>
</comment>
<evidence type="ECO:0000256" key="7">
    <source>
        <dbReference type="ARBA" id="ARBA00023065"/>
    </source>
</evidence>
<evidence type="ECO:0000256" key="15">
    <source>
        <dbReference type="SAM" id="Coils"/>
    </source>
</evidence>
<keyword evidence="15" id="KW-0175">Coiled coil</keyword>
<reference evidence="16 17" key="1">
    <citation type="submission" date="2020-08" db="EMBL/GenBank/DDBJ databases">
        <title>Genome sequence of Sphingomonas sediminicola KACC 15039T.</title>
        <authorList>
            <person name="Hyun D.-W."/>
            <person name="Bae J.-W."/>
        </authorList>
    </citation>
    <scope>NUCLEOTIDE SEQUENCE [LARGE SCALE GENOMIC DNA]</scope>
    <source>
        <strain evidence="16 17">KACC 15039</strain>
    </source>
</reference>
<evidence type="ECO:0000256" key="10">
    <source>
        <dbReference type="ARBA" id="ARBA00025198"/>
    </source>
</evidence>
<dbReference type="Proteomes" id="UP000516105">
    <property type="component" value="Chromosome"/>
</dbReference>
<comment type="subunit">
    <text evidence="13">F-type ATPases have 2 components, F(1) - the catalytic core - and F(0) - the membrane proton channel. F(1) has five subunits: alpha(3), beta(3), gamma(1), delta(1), epsilon(1). F(0) has three main subunits: a(1), b(2) and c(10-14). The alpha and beta chains form an alternating ring which encloses part of the gamma chain. F(1) is attached to F(0) by a central stalk formed by the gamma and epsilon chains, while a peripheral stalk is formed by the delta and b chains.</text>
</comment>
<comment type="subcellular location">
    <subcellularLocation>
        <location evidence="13">Cell membrane</location>
        <topology evidence="13">Single-pass membrane protein</topology>
    </subcellularLocation>
    <subcellularLocation>
        <location evidence="12">Endomembrane system</location>
        <topology evidence="12">Single-pass membrane protein</topology>
    </subcellularLocation>
</comment>
<dbReference type="InterPro" id="IPR002146">
    <property type="entry name" value="ATP_synth_b/b'su_bac/chlpt"/>
</dbReference>
<keyword evidence="5 13" id="KW-0375">Hydrogen ion transport</keyword>
<dbReference type="EMBL" id="CP060782">
    <property type="protein sequence ID" value="QNP44877.1"/>
    <property type="molecule type" value="Genomic_DNA"/>
</dbReference>
<accession>A0ABX6T7G3</accession>
<keyword evidence="13" id="KW-1003">Cell membrane</keyword>
<keyword evidence="17" id="KW-1185">Reference proteome</keyword>
<feature type="transmembrane region" description="Helical" evidence="13">
    <location>
        <begin position="24"/>
        <end position="49"/>
    </location>
</feature>
<evidence type="ECO:0000256" key="6">
    <source>
        <dbReference type="ARBA" id="ARBA00022989"/>
    </source>
</evidence>
<evidence type="ECO:0000256" key="1">
    <source>
        <dbReference type="ARBA" id="ARBA00005513"/>
    </source>
</evidence>
<evidence type="ECO:0000256" key="11">
    <source>
        <dbReference type="ARBA" id="ARBA00025614"/>
    </source>
</evidence>
<dbReference type="HAMAP" id="MF_01398">
    <property type="entry name" value="ATP_synth_b_bprime"/>
    <property type="match status" value="1"/>
</dbReference>
<evidence type="ECO:0000256" key="3">
    <source>
        <dbReference type="ARBA" id="ARBA00022547"/>
    </source>
</evidence>
<evidence type="ECO:0000256" key="12">
    <source>
        <dbReference type="ARBA" id="ARBA00037847"/>
    </source>
</evidence>
<keyword evidence="6 13" id="KW-1133">Transmembrane helix</keyword>
<proteinExistence type="inferred from homology"/>
<evidence type="ECO:0000256" key="8">
    <source>
        <dbReference type="ARBA" id="ARBA00023136"/>
    </source>
</evidence>
<dbReference type="RefSeq" id="WP_187707834.1">
    <property type="nucleotide sequence ID" value="NZ_CP060782.1"/>
</dbReference>
<keyword evidence="2 13" id="KW-0813">Transport</keyword>
<feature type="coiled-coil region" evidence="15">
    <location>
        <begin position="64"/>
        <end position="157"/>
    </location>
</feature>
<sequence>MANPHGETTATVEQPAGGAEHGEAAAFGVITAPMFIALAMIVVIALIVWKKVPAAIGKALDSKIDVIRNQLAEAESLRKDAEALKAEYEAKSKAADKEAATIVERARHEAETIVSQAKESAEALVERRQRMAEDKIAAEERHAIEQLRATAAEAAREAAARLIRDRVDEKADEALVGDAIRSIGSR</sequence>
<evidence type="ECO:0000256" key="14">
    <source>
        <dbReference type="RuleBase" id="RU003848"/>
    </source>
</evidence>
<evidence type="ECO:0000256" key="9">
    <source>
        <dbReference type="ARBA" id="ARBA00023310"/>
    </source>
</evidence>
<comment type="function">
    <text evidence="11">Component of the F(0) channel, it forms part of the peripheral stalk, linking F(1) to F(0). The b'-subunit is a diverged and duplicated form of b found in plants and photosynthetic bacteria.</text>
</comment>
<gene>
    <name evidence="13" type="primary">atpF</name>
    <name evidence="16" type="ORF">H9L14_08960</name>
</gene>
<dbReference type="InterPro" id="IPR050059">
    <property type="entry name" value="ATP_synthase_B_chain"/>
</dbReference>
<evidence type="ECO:0000256" key="13">
    <source>
        <dbReference type="HAMAP-Rule" id="MF_01398"/>
    </source>
</evidence>
<protein>
    <recommendedName>
        <fullName evidence="13">ATP synthase subunit b</fullName>
    </recommendedName>
    <alternativeName>
        <fullName evidence="13">ATP synthase F(0) sector subunit b</fullName>
    </alternativeName>
    <alternativeName>
        <fullName evidence="13">ATPase subunit I</fullName>
    </alternativeName>
    <alternativeName>
        <fullName evidence="13">F-type ATPase subunit b</fullName>
        <shortName evidence="13">F-ATPase subunit b</shortName>
    </alternativeName>
</protein>
<organism evidence="16 17">
    <name type="scientific">Sphingomonas sediminicola</name>
    <dbReference type="NCBI Taxonomy" id="386874"/>
    <lineage>
        <taxon>Bacteria</taxon>
        <taxon>Pseudomonadati</taxon>
        <taxon>Pseudomonadota</taxon>
        <taxon>Alphaproteobacteria</taxon>
        <taxon>Sphingomonadales</taxon>
        <taxon>Sphingomonadaceae</taxon>
        <taxon>Sphingomonas</taxon>
    </lineage>
</organism>
<keyword evidence="9 13" id="KW-0066">ATP synthesis</keyword>
<dbReference type="PANTHER" id="PTHR33445">
    <property type="entry name" value="ATP SYNTHASE SUBUNIT B', CHLOROPLASTIC"/>
    <property type="match status" value="1"/>
</dbReference>
<keyword evidence="3 13" id="KW-0138">CF(0)</keyword>
<evidence type="ECO:0000313" key="17">
    <source>
        <dbReference type="Proteomes" id="UP000516105"/>
    </source>
</evidence>
<evidence type="ECO:0000256" key="2">
    <source>
        <dbReference type="ARBA" id="ARBA00022448"/>
    </source>
</evidence>
<comment type="similarity">
    <text evidence="1 13 14">Belongs to the ATPase B chain family.</text>
</comment>
<dbReference type="Pfam" id="PF00430">
    <property type="entry name" value="ATP-synt_B"/>
    <property type="match status" value="1"/>
</dbReference>